<comment type="similarity">
    <text evidence="2">Belongs to the nucleotide-sugar transporter family. SLC35B subfamily.</text>
</comment>
<evidence type="ECO:0000256" key="7">
    <source>
        <dbReference type="ARBA" id="ARBA00023136"/>
    </source>
</evidence>
<protein>
    <recommendedName>
        <fullName evidence="12">Sugar phosphate transporter domain-containing protein</fullName>
    </recommendedName>
</protein>
<evidence type="ECO:0000256" key="5">
    <source>
        <dbReference type="ARBA" id="ARBA00022824"/>
    </source>
</evidence>
<dbReference type="InterPro" id="IPR013657">
    <property type="entry name" value="SCL35B1-4/HUT1"/>
</dbReference>
<dbReference type="Pfam" id="PF08449">
    <property type="entry name" value="UAA"/>
    <property type="match status" value="1"/>
</dbReference>
<dbReference type="GO" id="GO:0005460">
    <property type="term" value="F:UDP-glucose transmembrane transporter activity"/>
    <property type="evidence" value="ECO:0007669"/>
    <property type="project" value="TreeGrafter"/>
</dbReference>
<organism evidence="10 11">
    <name type="scientific">Vitrella brassicaformis (strain CCMP3155)</name>
    <dbReference type="NCBI Taxonomy" id="1169540"/>
    <lineage>
        <taxon>Eukaryota</taxon>
        <taxon>Sar</taxon>
        <taxon>Alveolata</taxon>
        <taxon>Colpodellida</taxon>
        <taxon>Vitrellaceae</taxon>
        <taxon>Vitrella</taxon>
    </lineage>
</organism>
<dbReference type="GO" id="GO:0005789">
    <property type="term" value="C:endoplasmic reticulum membrane"/>
    <property type="evidence" value="ECO:0007669"/>
    <property type="project" value="UniProtKB-SubCell"/>
</dbReference>
<dbReference type="PANTHER" id="PTHR10778:SF10">
    <property type="entry name" value="SOLUTE CARRIER FAMILY 35 MEMBER B1"/>
    <property type="match status" value="1"/>
</dbReference>
<comment type="subcellular location">
    <subcellularLocation>
        <location evidence="1">Endoplasmic reticulum membrane</location>
        <topology evidence="1">Multi-pass membrane protein</topology>
    </subcellularLocation>
</comment>
<evidence type="ECO:0000313" key="10">
    <source>
        <dbReference type="EMBL" id="CEM14054.1"/>
    </source>
</evidence>
<keyword evidence="7 9" id="KW-0472">Membrane</keyword>
<keyword evidence="11" id="KW-1185">Reference proteome</keyword>
<evidence type="ECO:0000256" key="2">
    <source>
        <dbReference type="ARBA" id="ARBA00010694"/>
    </source>
</evidence>
<dbReference type="InParanoid" id="A0A0G4FK17"/>
<evidence type="ECO:0000256" key="1">
    <source>
        <dbReference type="ARBA" id="ARBA00004477"/>
    </source>
</evidence>
<dbReference type="OMA" id="CGAIGQV"/>
<evidence type="ECO:0000256" key="4">
    <source>
        <dbReference type="ARBA" id="ARBA00022692"/>
    </source>
</evidence>
<dbReference type="SUPFAM" id="SSF103481">
    <property type="entry name" value="Multidrug resistance efflux transporter EmrE"/>
    <property type="match status" value="1"/>
</dbReference>
<name>A0A0G4FK17_VITBC</name>
<keyword evidence="3" id="KW-0813">Transport</keyword>
<accession>A0A0G4FK17</accession>
<dbReference type="InterPro" id="IPR037185">
    <property type="entry name" value="EmrE-like"/>
</dbReference>
<feature type="transmembrane region" description="Helical" evidence="9">
    <location>
        <begin position="235"/>
        <end position="259"/>
    </location>
</feature>
<feature type="region of interest" description="Disordered" evidence="8">
    <location>
        <begin position="346"/>
        <end position="373"/>
    </location>
</feature>
<dbReference type="FunCoup" id="A0A0G4FK17">
    <property type="interactions" value="475"/>
</dbReference>
<evidence type="ECO:0000256" key="8">
    <source>
        <dbReference type="SAM" id="MobiDB-lite"/>
    </source>
</evidence>
<keyword evidence="4 9" id="KW-0812">Transmembrane</keyword>
<feature type="transmembrane region" description="Helical" evidence="9">
    <location>
        <begin position="35"/>
        <end position="55"/>
    </location>
</feature>
<feature type="transmembrane region" description="Helical" evidence="9">
    <location>
        <begin position="265"/>
        <end position="286"/>
    </location>
</feature>
<evidence type="ECO:0000256" key="9">
    <source>
        <dbReference type="SAM" id="Phobius"/>
    </source>
</evidence>
<sequence>MEKMPSPSHMNGMNGVPTEKDKAVRHHPPPPAFDLLLGVLCVAGIYVSYSIFSVFQEKIYTIRDAHSGHKFKYGVFLVSCIAFCAFIVGASGLLIEKRLNLAQIRRKINQETVTNFALISLTYVGAMLSSNYALQHVNYPTQVLVKSAKMVPVVVGGFLLFRKTYPWYDYLSVFLVTTSLICFNLFKEGAKKHAVSTFMGVALCFVSLLCDGLTGPRQDHLMKKYHVTKFEHMTFTNLFALVWTALFMFVLEGVAPVTFCINNPSAVWAVLLCASCSALGQIFIFLSLTSFGALYLSLMTTTRKFFTILLSVVLYGHHLNAIQWTSVFVIFAGIFLQTYCKNGDNNKRTKQHGKEAEMSGKITAAEEKEGKNS</sequence>
<dbReference type="AlphaFoldDB" id="A0A0G4FK17"/>
<dbReference type="PANTHER" id="PTHR10778">
    <property type="entry name" value="SOLUTE CARRIER FAMILY 35 MEMBER B"/>
    <property type="match status" value="1"/>
</dbReference>
<evidence type="ECO:0000256" key="3">
    <source>
        <dbReference type="ARBA" id="ARBA00022448"/>
    </source>
</evidence>
<dbReference type="Proteomes" id="UP000041254">
    <property type="component" value="Unassembled WGS sequence"/>
</dbReference>
<dbReference type="GO" id="GO:0000139">
    <property type="term" value="C:Golgi membrane"/>
    <property type="evidence" value="ECO:0007669"/>
    <property type="project" value="TreeGrafter"/>
</dbReference>
<dbReference type="OrthoDB" id="1601at2759"/>
<dbReference type="VEuPathDB" id="CryptoDB:Vbra_5910"/>
<dbReference type="EMBL" id="CDMY01000452">
    <property type="protein sequence ID" value="CEM14054.1"/>
    <property type="molecule type" value="Genomic_DNA"/>
</dbReference>
<feature type="transmembrane region" description="Helical" evidence="9">
    <location>
        <begin position="193"/>
        <end position="214"/>
    </location>
</feature>
<dbReference type="GO" id="GO:0005459">
    <property type="term" value="F:UDP-galactose transmembrane transporter activity"/>
    <property type="evidence" value="ECO:0007669"/>
    <property type="project" value="TreeGrafter"/>
</dbReference>
<feature type="transmembrane region" description="Helical" evidence="9">
    <location>
        <begin position="168"/>
        <end position="187"/>
    </location>
</feature>
<feature type="transmembrane region" description="Helical" evidence="9">
    <location>
        <begin position="116"/>
        <end position="137"/>
    </location>
</feature>
<dbReference type="PhylomeDB" id="A0A0G4FK17"/>
<feature type="region of interest" description="Disordered" evidence="8">
    <location>
        <begin position="1"/>
        <end position="24"/>
    </location>
</feature>
<proteinExistence type="inferred from homology"/>
<keyword evidence="5" id="KW-0256">Endoplasmic reticulum</keyword>
<evidence type="ECO:0008006" key="12">
    <source>
        <dbReference type="Google" id="ProtNLM"/>
    </source>
</evidence>
<feature type="transmembrane region" description="Helical" evidence="9">
    <location>
        <begin position="75"/>
        <end position="95"/>
    </location>
</feature>
<reference evidence="10 11" key="1">
    <citation type="submission" date="2014-11" db="EMBL/GenBank/DDBJ databases">
        <authorList>
            <person name="Zhu J."/>
            <person name="Qi W."/>
            <person name="Song R."/>
        </authorList>
    </citation>
    <scope>NUCLEOTIDE SEQUENCE [LARGE SCALE GENOMIC DNA]</scope>
</reference>
<gene>
    <name evidence="10" type="ORF">Vbra_5910</name>
</gene>
<keyword evidence="6 9" id="KW-1133">Transmembrane helix</keyword>
<dbReference type="STRING" id="1169540.A0A0G4FK17"/>
<evidence type="ECO:0000313" key="11">
    <source>
        <dbReference type="Proteomes" id="UP000041254"/>
    </source>
</evidence>
<evidence type="ECO:0000256" key="6">
    <source>
        <dbReference type="ARBA" id="ARBA00022989"/>
    </source>
</evidence>
<feature type="transmembrane region" description="Helical" evidence="9">
    <location>
        <begin position="321"/>
        <end position="340"/>
    </location>
</feature>